<keyword evidence="3 6" id="KW-0812">Transmembrane</keyword>
<dbReference type="GO" id="GO:0005886">
    <property type="term" value="C:plasma membrane"/>
    <property type="evidence" value="ECO:0007669"/>
    <property type="project" value="UniProtKB-SubCell"/>
</dbReference>
<feature type="transmembrane region" description="Helical" evidence="6">
    <location>
        <begin position="327"/>
        <end position="350"/>
    </location>
</feature>
<protein>
    <submittedName>
        <fullName evidence="7">Uncharacterized protein</fullName>
    </submittedName>
</protein>
<proteinExistence type="predicted"/>
<feature type="transmembrane region" description="Helical" evidence="6">
    <location>
        <begin position="77"/>
        <end position="99"/>
    </location>
</feature>
<dbReference type="PANTHER" id="PTHR30250">
    <property type="entry name" value="PST FAMILY PREDICTED COLANIC ACID TRANSPORTER"/>
    <property type="match status" value="1"/>
</dbReference>
<comment type="caution">
    <text evidence="7">The sequence shown here is derived from an EMBL/GenBank/DDBJ whole genome shotgun (WGS) entry which is preliminary data.</text>
</comment>
<feature type="transmembrane region" description="Helical" evidence="6">
    <location>
        <begin position="287"/>
        <end position="306"/>
    </location>
</feature>
<dbReference type="InterPro" id="IPR002797">
    <property type="entry name" value="Polysacc_synth"/>
</dbReference>
<keyword evidence="2" id="KW-1003">Cell membrane</keyword>
<sequence length="456" mass="50446">MGTDKSGSARNDVMHTCYNIIMFQKVTHLLFRNTTAKQTIVKNIFWLFTGQFLSRVIRASLVIYAARILGAAHWGAFSYALGVAALLTIFSDIGINALITKEATREPEWKHYYIATAFFIKLVLLSFFVLGVIFFFPYLTNIPEAAAIMPILIFVFAFDTMRDLGSAISRSLEKMQIEAGINVFTNIAIVVLGFLALTISPTPRSLAFAYALGSGLGFTAIVIILRHYFKNLLTHFRASLIPLILFSAWPFGLLGIMGALNLNTDIVMIGWLRTPEELGFYSAAQKLIHLLYIFPTLLAASVFPLLTRNASHNPAYAKAVLEKAVALILLIAVPLVLIGLLVSAPLIHLLYGAEYGASLATFRILLITLLIVYPSSIIGNAVFAYDHQKSFVVFVLVSAFGNVLFNALLIPRFGIEGAAISTVITQCITNFLIWRKMKSINNFSVFTRIKSLLRLT</sequence>
<feature type="transmembrane region" description="Helical" evidence="6">
    <location>
        <begin position="391"/>
        <end position="411"/>
    </location>
</feature>
<name>A0A2M6WHT9_9BACT</name>
<evidence type="ECO:0000313" key="7">
    <source>
        <dbReference type="EMBL" id="PIT92357.1"/>
    </source>
</evidence>
<feature type="transmembrane region" description="Helical" evidence="6">
    <location>
        <begin position="142"/>
        <end position="158"/>
    </location>
</feature>
<evidence type="ECO:0000256" key="5">
    <source>
        <dbReference type="ARBA" id="ARBA00023136"/>
    </source>
</evidence>
<evidence type="ECO:0000256" key="4">
    <source>
        <dbReference type="ARBA" id="ARBA00022989"/>
    </source>
</evidence>
<dbReference type="Pfam" id="PF01943">
    <property type="entry name" value="Polysacc_synt"/>
    <property type="match status" value="1"/>
</dbReference>
<dbReference type="AlphaFoldDB" id="A0A2M6WHT9"/>
<evidence type="ECO:0000256" key="2">
    <source>
        <dbReference type="ARBA" id="ARBA00022475"/>
    </source>
</evidence>
<evidence type="ECO:0000256" key="1">
    <source>
        <dbReference type="ARBA" id="ARBA00004651"/>
    </source>
</evidence>
<evidence type="ECO:0000256" key="3">
    <source>
        <dbReference type="ARBA" id="ARBA00022692"/>
    </source>
</evidence>
<dbReference type="PANTHER" id="PTHR30250:SF11">
    <property type="entry name" value="O-ANTIGEN TRANSPORTER-RELATED"/>
    <property type="match status" value="1"/>
</dbReference>
<keyword evidence="4 6" id="KW-1133">Transmembrane helix</keyword>
<feature type="transmembrane region" description="Helical" evidence="6">
    <location>
        <begin position="240"/>
        <end position="262"/>
    </location>
</feature>
<feature type="transmembrane region" description="Helical" evidence="6">
    <location>
        <begin position="417"/>
        <end position="434"/>
    </location>
</feature>
<reference evidence="8" key="1">
    <citation type="submission" date="2017-09" db="EMBL/GenBank/DDBJ databases">
        <title>Depth-based differentiation of microbial function through sediment-hosted aquifers and enrichment of novel symbionts in the deep terrestrial subsurface.</title>
        <authorList>
            <person name="Probst A.J."/>
            <person name="Ladd B."/>
            <person name="Jarett J.K."/>
            <person name="Geller-Mcgrath D.E."/>
            <person name="Sieber C.M.K."/>
            <person name="Emerson J.B."/>
            <person name="Anantharaman K."/>
            <person name="Thomas B.C."/>
            <person name="Malmstrom R."/>
            <person name="Stieglmeier M."/>
            <person name="Klingl A."/>
            <person name="Woyke T."/>
            <person name="Ryan C.M."/>
            <person name="Banfield J.F."/>
        </authorList>
    </citation>
    <scope>NUCLEOTIDE SEQUENCE [LARGE SCALE GENOMIC DNA]</scope>
</reference>
<feature type="transmembrane region" description="Helical" evidence="6">
    <location>
        <begin position="179"/>
        <end position="200"/>
    </location>
</feature>
<feature type="transmembrane region" description="Helical" evidence="6">
    <location>
        <begin position="111"/>
        <end position="136"/>
    </location>
</feature>
<dbReference type="Proteomes" id="UP000228635">
    <property type="component" value="Unassembled WGS sequence"/>
</dbReference>
<comment type="subcellular location">
    <subcellularLocation>
        <location evidence="1">Cell membrane</location>
        <topology evidence="1">Multi-pass membrane protein</topology>
    </subcellularLocation>
</comment>
<keyword evidence="5 6" id="KW-0472">Membrane</keyword>
<feature type="transmembrane region" description="Helical" evidence="6">
    <location>
        <begin position="362"/>
        <end position="384"/>
    </location>
</feature>
<accession>A0A2M6WHT9</accession>
<dbReference type="InterPro" id="IPR050833">
    <property type="entry name" value="Poly_Biosynth_Transport"/>
</dbReference>
<feature type="transmembrane region" description="Helical" evidence="6">
    <location>
        <begin position="206"/>
        <end position="228"/>
    </location>
</feature>
<dbReference type="EMBL" id="PFBA01000024">
    <property type="protein sequence ID" value="PIT92357.1"/>
    <property type="molecule type" value="Genomic_DNA"/>
</dbReference>
<dbReference type="CDD" id="cd13128">
    <property type="entry name" value="MATE_Wzx_like"/>
    <property type="match status" value="1"/>
</dbReference>
<feature type="transmembrane region" description="Helical" evidence="6">
    <location>
        <begin position="44"/>
        <end position="65"/>
    </location>
</feature>
<organism evidence="7 8">
    <name type="scientific">Candidatus Harrisonbacteria bacterium CG10_big_fil_rev_8_21_14_0_10_42_17</name>
    <dbReference type="NCBI Taxonomy" id="1974584"/>
    <lineage>
        <taxon>Bacteria</taxon>
        <taxon>Candidatus Harrisoniibacteriota</taxon>
    </lineage>
</organism>
<gene>
    <name evidence="7" type="ORF">COU08_02530</name>
</gene>
<evidence type="ECO:0000313" key="8">
    <source>
        <dbReference type="Proteomes" id="UP000228635"/>
    </source>
</evidence>
<evidence type="ECO:0000256" key="6">
    <source>
        <dbReference type="SAM" id="Phobius"/>
    </source>
</evidence>